<feature type="region of interest" description="Disordered" evidence="1">
    <location>
        <begin position="246"/>
        <end position="488"/>
    </location>
</feature>
<feature type="compositionally biased region" description="Basic and acidic residues" evidence="1">
    <location>
        <begin position="106"/>
        <end position="127"/>
    </location>
</feature>
<dbReference type="EMBL" id="SJPK01000002">
    <property type="protein sequence ID" value="TWT74083.1"/>
    <property type="molecule type" value="Genomic_DNA"/>
</dbReference>
<dbReference type="AlphaFoldDB" id="A0A5C5YGM4"/>
<evidence type="ECO:0000313" key="4">
    <source>
        <dbReference type="Proteomes" id="UP000318053"/>
    </source>
</evidence>
<reference evidence="3 4" key="1">
    <citation type="submission" date="2019-02" db="EMBL/GenBank/DDBJ databases">
        <title>Deep-cultivation of Planctomycetes and their phenomic and genomic characterization uncovers novel biology.</title>
        <authorList>
            <person name="Wiegand S."/>
            <person name="Jogler M."/>
            <person name="Boedeker C."/>
            <person name="Pinto D."/>
            <person name="Vollmers J."/>
            <person name="Rivas-Marin E."/>
            <person name="Kohn T."/>
            <person name="Peeters S.H."/>
            <person name="Heuer A."/>
            <person name="Rast P."/>
            <person name="Oberbeckmann S."/>
            <person name="Bunk B."/>
            <person name="Jeske O."/>
            <person name="Meyerdierks A."/>
            <person name="Storesund J.E."/>
            <person name="Kallscheuer N."/>
            <person name="Luecker S."/>
            <person name="Lage O.M."/>
            <person name="Pohl T."/>
            <person name="Merkel B.J."/>
            <person name="Hornburger P."/>
            <person name="Mueller R.-W."/>
            <person name="Bruemmer F."/>
            <person name="Labrenz M."/>
            <person name="Spormann A.M."/>
            <person name="Op Den Camp H."/>
            <person name="Overmann J."/>
            <person name="Amann R."/>
            <person name="Jetten M.S.M."/>
            <person name="Mascher T."/>
            <person name="Medema M.H."/>
            <person name="Devos D.P."/>
            <person name="Kaster A.-K."/>
            <person name="Ovreas L."/>
            <person name="Rohde M."/>
            <person name="Galperin M.Y."/>
            <person name="Jogler C."/>
        </authorList>
    </citation>
    <scope>NUCLEOTIDE SEQUENCE [LARGE SCALE GENOMIC DNA]</scope>
    <source>
        <strain evidence="3 4">CA85</strain>
    </source>
</reference>
<feature type="transmembrane region" description="Helical" evidence="2">
    <location>
        <begin position="197"/>
        <end position="219"/>
    </location>
</feature>
<keyword evidence="2" id="KW-0472">Membrane</keyword>
<feature type="compositionally biased region" description="Polar residues" evidence="1">
    <location>
        <begin position="369"/>
        <end position="382"/>
    </location>
</feature>
<evidence type="ECO:0000256" key="2">
    <source>
        <dbReference type="SAM" id="Phobius"/>
    </source>
</evidence>
<accession>A0A5C5YGM4</accession>
<organism evidence="3 4">
    <name type="scientific">Allorhodopirellula solitaria</name>
    <dbReference type="NCBI Taxonomy" id="2527987"/>
    <lineage>
        <taxon>Bacteria</taxon>
        <taxon>Pseudomonadati</taxon>
        <taxon>Planctomycetota</taxon>
        <taxon>Planctomycetia</taxon>
        <taxon>Pirellulales</taxon>
        <taxon>Pirellulaceae</taxon>
        <taxon>Allorhodopirellula</taxon>
    </lineage>
</organism>
<gene>
    <name evidence="3" type="ORF">CA85_09690</name>
</gene>
<keyword evidence="4" id="KW-1185">Reference proteome</keyword>
<comment type="caution">
    <text evidence="3">The sequence shown here is derived from an EMBL/GenBank/DDBJ whole genome shotgun (WGS) entry which is preliminary data.</text>
</comment>
<name>A0A5C5YGM4_9BACT</name>
<protein>
    <submittedName>
        <fullName evidence="3">Uncharacterized protein</fullName>
    </submittedName>
</protein>
<dbReference type="Proteomes" id="UP000318053">
    <property type="component" value="Unassembled WGS sequence"/>
</dbReference>
<feature type="compositionally biased region" description="Low complexity" evidence="1">
    <location>
        <begin position="402"/>
        <end position="411"/>
    </location>
</feature>
<sequence length="666" mass="67769">MLVTQCPRCHESVSVPDALLARDGESPDPLTKAQCPWCQETLDSSELRAAVPPALVPVGEQAVLSSVAATGDGWGEVDSAVTPRSGLDLHSHAVTEDSQANSELSTEDHAAHSHPFESDASELHSADIDDIPDDGPAELQLQQPVYPQSDSAATPERVIKISVPGKSRSGDGKHSAMMDVDPTHSRRRRRKSSPWKSMVGVVLGGLLALPIVGTILHYATGQHVPYLSDILPGGGATQQQTRANLPMPVQPRVPDSAPAAPQNNEPSRQEIAAPADPSDLVDPADSALQEITGGPANPATQLADTMNGDAPENSSASPSGLPGASPSGSLGGMSVPESELPESSMPEAVPDLSKPATSNAAGAVAENAPTDSGASDASTSPNDAAAGELPGNTRAGTGRAGSAPPASESPATNVFDNSLADSAVPETNPAGPMIPEAPAPQDDLPIDASSADAAMNDTPVDDLALGGGLPPSTGFDASGAADDNTGAGDLFADTSENPFPPRAVAEVSPEDALDVDAEVAELTRSLDEIREMDAAAPGRAEQLDQLYESFSELAGRVPSDSAAKLSPLLDEISSNTSVAAAFAKATPIWIGRTATDRGSEGAVVVGIMSSSGSKSSMTLVDGQKVPVTLPADAPDAPSGIHVGVGRLQGSGSNASITLDLLEIIKR</sequence>
<feature type="compositionally biased region" description="Polar residues" evidence="1">
    <location>
        <begin position="140"/>
        <end position="152"/>
    </location>
</feature>
<feature type="region of interest" description="Disordered" evidence="1">
    <location>
        <begin position="95"/>
        <end position="194"/>
    </location>
</feature>
<keyword evidence="2" id="KW-0812">Transmembrane</keyword>
<keyword evidence="2" id="KW-1133">Transmembrane helix</keyword>
<evidence type="ECO:0000256" key="1">
    <source>
        <dbReference type="SAM" id="MobiDB-lite"/>
    </source>
</evidence>
<feature type="compositionally biased region" description="Basic and acidic residues" evidence="1">
    <location>
        <begin position="168"/>
        <end position="184"/>
    </location>
</feature>
<proteinExistence type="predicted"/>
<feature type="compositionally biased region" description="Low complexity" evidence="1">
    <location>
        <begin position="314"/>
        <end position="347"/>
    </location>
</feature>
<evidence type="ECO:0000313" key="3">
    <source>
        <dbReference type="EMBL" id="TWT74083.1"/>
    </source>
</evidence>